<dbReference type="InterPro" id="IPR006026">
    <property type="entry name" value="Peptidase_Metallo"/>
</dbReference>
<name>A0A6A7ALM5_9PLEO</name>
<accession>A0A6A7ALM5</accession>
<dbReference type="SMART" id="SM00235">
    <property type="entry name" value="ZnMc"/>
    <property type="match status" value="1"/>
</dbReference>
<evidence type="ECO:0000259" key="1">
    <source>
        <dbReference type="SMART" id="SM00235"/>
    </source>
</evidence>
<dbReference type="GO" id="GO:0004222">
    <property type="term" value="F:metalloendopeptidase activity"/>
    <property type="evidence" value="ECO:0007669"/>
    <property type="project" value="InterPro"/>
</dbReference>
<sequence>MTATQCLKRSCEAHMLITIKLDLTSLDTSVSRKRSEKMEKRRAEEEEQGAQLRWWLDEEYDRGAWNALVDARELVGQYDSNVQTGWAHVLNGKNPVEHWPKGPDGTVHIDYCFWDHDTKPFFLLDETPGSYDTRLAALARCNWQRGSWLAAPHAGFSEYKVLGQAPFCFVNDDTDQWSPQVSKETVVVGMSSGGSDIRASRNQMMLSIADSAKDIAATITAHEMGHIMGLEHEHQRKDRDKFIHFECSNLHGYDEAKKLCDERKTISIEYLCTSAILGQTEPYKSTGFVGFS</sequence>
<dbReference type="SUPFAM" id="SSF55486">
    <property type="entry name" value="Metalloproteases ('zincins'), catalytic domain"/>
    <property type="match status" value="1"/>
</dbReference>
<dbReference type="Pfam" id="PF01400">
    <property type="entry name" value="Astacin"/>
    <property type="match status" value="1"/>
</dbReference>
<dbReference type="InterPro" id="IPR024079">
    <property type="entry name" value="MetalloPept_cat_dom_sf"/>
</dbReference>
<dbReference type="OrthoDB" id="291007at2759"/>
<dbReference type="InterPro" id="IPR001506">
    <property type="entry name" value="Peptidase_M12A"/>
</dbReference>
<dbReference type="GO" id="GO:0008270">
    <property type="term" value="F:zinc ion binding"/>
    <property type="evidence" value="ECO:0007669"/>
    <property type="project" value="InterPro"/>
</dbReference>
<organism evidence="2 3">
    <name type="scientific">Ophiobolus disseminans</name>
    <dbReference type="NCBI Taxonomy" id="1469910"/>
    <lineage>
        <taxon>Eukaryota</taxon>
        <taxon>Fungi</taxon>
        <taxon>Dikarya</taxon>
        <taxon>Ascomycota</taxon>
        <taxon>Pezizomycotina</taxon>
        <taxon>Dothideomycetes</taxon>
        <taxon>Pleosporomycetidae</taxon>
        <taxon>Pleosporales</taxon>
        <taxon>Pleosporineae</taxon>
        <taxon>Phaeosphaeriaceae</taxon>
        <taxon>Ophiobolus</taxon>
    </lineage>
</organism>
<dbReference type="Gene3D" id="3.40.390.10">
    <property type="entry name" value="Collagenase (Catalytic Domain)"/>
    <property type="match status" value="1"/>
</dbReference>
<evidence type="ECO:0000313" key="2">
    <source>
        <dbReference type="EMBL" id="KAF2833578.1"/>
    </source>
</evidence>
<dbReference type="EMBL" id="MU006216">
    <property type="protein sequence ID" value="KAF2833578.1"/>
    <property type="molecule type" value="Genomic_DNA"/>
</dbReference>
<protein>
    <recommendedName>
        <fullName evidence="1">Peptidase metallopeptidase domain-containing protein</fullName>
    </recommendedName>
</protein>
<evidence type="ECO:0000313" key="3">
    <source>
        <dbReference type="Proteomes" id="UP000799424"/>
    </source>
</evidence>
<keyword evidence="3" id="KW-1185">Reference proteome</keyword>
<proteinExistence type="predicted"/>
<gene>
    <name evidence="2" type="ORF">CC86DRAFT_461908</name>
</gene>
<feature type="domain" description="Peptidase metallopeptidase" evidence="1">
    <location>
        <begin position="110"/>
        <end position="274"/>
    </location>
</feature>
<reference evidence="2" key="1">
    <citation type="journal article" date="2020" name="Stud. Mycol.">
        <title>101 Dothideomycetes genomes: a test case for predicting lifestyles and emergence of pathogens.</title>
        <authorList>
            <person name="Haridas S."/>
            <person name="Albert R."/>
            <person name="Binder M."/>
            <person name="Bloem J."/>
            <person name="Labutti K."/>
            <person name="Salamov A."/>
            <person name="Andreopoulos B."/>
            <person name="Baker S."/>
            <person name="Barry K."/>
            <person name="Bills G."/>
            <person name="Bluhm B."/>
            <person name="Cannon C."/>
            <person name="Castanera R."/>
            <person name="Culley D."/>
            <person name="Daum C."/>
            <person name="Ezra D."/>
            <person name="Gonzalez J."/>
            <person name="Henrissat B."/>
            <person name="Kuo A."/>
            <person name="Liang C."/>
            <person name="Lipzen A."/>
            <person name="Lutzoni F."/>
            <person name="Magnuson J."/>
            <person name="Mondo S."/>
            <person name="Nolan M."/>
            <person name="Ohm R."/>
            <person name="Pangilinan J."/>
            <person name="Park H.-J."/>
            <person name="Ramirez L."/>
            <person name="Alfaro M."/>
            <person name="Sun H."/>
            <person name="Tritt A."/>
            <person name="Yoshinaga Y."/>
            <person name="Zwiers L.-H."/>
            <person name="Turgeon B."/>
            <person name="Goodwin S."/>
            <person name="Spatafora J."/>
            <person name="Crous P."/>
            <person name="Grigoriev I."/>
        </authorList>
    </citation>
    <scope>NUCLEOTIDE SEQUENCE</scope>
    <source>
        <strain evidence="2">CBS 113818</strain>
    </source>
</reference>
<dbReference type="Proteomes" id="UP000799424">
    <property type="component" value="Unassembled WGS sequence"/>
</dbReference>
<dbReference type="AlphaFoldDB" id="A0A6A7ALM5"/>
<dbReference type="GO" id="GO:0006508">
    <property type="term" value="P:proteolysis"/>
    <property type="evidence" value="ECO:0007669"/>
    <property type="project" value="InterPro"/>
</dbReference>